<dbReference type="RefSeq" id="XP_065330613.1">
    <property type="nucleotide sequence ID" value="XM_065474541.1"/>
</dbReference>
<keyword evidence="1" id="KW-0732">Signal</keyword>
<accession>A0AAX4JF38</accession>
<organism evidence="2 3">
    <name type="scientific">Vairimorpha necatrix</name>
    <dbReference type="NCBI Taxonomy" id="6039"/>
    <lineage>
        <taxon>Eukaryota</taxon>
        <taxon>Fungi</taxon>
        <taxon>Fungi incertae sedis</taxon>
        <taxon>Microsporidia</taxon>
        <taxon>Nosematidae</taxon>
        <taxon>Vairimorpha</taxon>
    </lineage>
</organism>
<dbReference type="AlphaFoldDB" id="A0AAX4JF38"/>
<feature type="chain" id="PRO_5043769227" evidence="1">
    <location>
        <begin position="16"/>
        <end position="209"/>
    </location>
</feature>
<name>A0AAX4JF38_9MICR</name>
<dbReference type="Proteomes" id="UP001334084">
    <property type="component" value="Chromosome 9"/>
</dbReference>
<gene>
    <name evidence="2" type="ORF">VNE69_09023</name>
</gene>
<evidence type="ECO:0000313" key="3">
    <source>
        <dbReference type="Proteomes" id="UP001334084"/>
    </source>
</evidence>
<dbReference type="EMBL" id="CP142734">
    <property type="protein sequence ID" value="WUR04468.1"/>
    <property type="molecule type" value="Genomic_DNA"/>
</dbReference>
<sequence>MYLIILSFTICSSLSTNIHPLSTNYEWDYNQDGSKKIFPGQFGNLILKFKNENEKSLFFNIQSFVLNWAESFDKLTNNMKSFVNVIDEEVRNNRADKVLYDKIFNVLKVFRSFNVHQFVSSKEVQFNIDFKTVLSFHEYIKEKIEMLSDEMFRYFKNELMREYSLREISKEEIRILNIVKRLEGDMERIFGSIKEVSDLNENILEILKR</sequence>
<dbReference type="KEGG" id="vnx:VNE69_09023"/>
<proteinExistence type="predicted"/>
<dbReference type="GeneID" id="90542302"/>
<protein>
    <submittedName>
        <fullName evidence="2">SP-containing protein</fullName>
    </submittedName>
</protein>
<reference evidence="2" key="1">
    <citation type="journal article" date="2024" name="BMC Genomics">
        <title>Functional annotation of a divergent genome using sequence and structure-based similarity.</title>
        <authorList>
            <person name="Svedberg D."/>
            <person name="Winiger R.R."/>
            <person name="Berg A."/>
            <person name="Sharma H."/>
            <person name="Tellgren-Roth C."/>
            <person name="Debrunner-Vossbrinck B.A."/>
            <person name="Vossbrinck C.R."/>
            <person name="Barandun J."/>
        </authorList>
    </citation>
    <scope>NUCLEOTIDE SEQUENCE</scope>
    <source>
        <strain evidence="2">Illinois isolate</strain>
    </source>
</reference>
<evidence type="ECO:0000313" key="2">
    <source>
        <dbReference type="EMBL" id="WUR04468.1"/>
    </source>
</evidence>
<evidence type="ECO:0000256" key="1">
    <source>
        <dbReference type="SAM" id="SignalP"/>
    </source>
</evidence>
<feature type="signal peptide" evidence="1">
    <location>
        <begin position="1"/>
        <end position="15"/>
    </location>
</feature>
<keyword evidence="3" id="KW-1185">Reference proteome</keyword>